<organism evidence="6 7">
    <name type="scientific">Tetradesmus obliquus</name>
    <name type="common">Green alga</name>
    <name type="synonym">Acutodesmus obliquus</name>
    <dbReference type="NCBI Taxonomy" id="3088"/>
    <lineage>
        <taxon>Eukaryota</taxon>
        <taxon>Viridiplantae</taxon>
        <taxon>Chlorophyta</taxon>
        <taxon>core chlorophytes</taxon>
        <taxon>Chlorophyceae</taxon>
        <taxon>CS clade</taxon>
        <taxon>Sphaeropleales</taxon>
        <taxon>Scenedesmaceae</taxon>
        <taxon>Tetradesmus</taxon>
    </lineage>
</organism>
<dbReference type="InterPro" id="IPR055414">
    <property type="entry name" value="LRR_R13L4/SHOC2-like"/>
</dbReference>
<dbReference type="SMART" id="SM00369">
    <property type="entry name" value="LRR_TYP"/>
    <property type="match status" value="6"/>
</dbReference>
<comment type="subcellular location">
    <subcellularLocation>
        <location evidence="1">Cytoplasm</location>
        <location evidence="1">Cytoskeleton</location>
        <location evidence="1">Cilium axoneme</location>
    </subcellularLocation>
</comment>
<dbReference type="EMBL" id="CP126211">
    <property type="protein sequence ID" value="WIA13686.1"/>
    <property type="molecule type" value="Genomic_DNA"/>
</dbReference>
<evidence type="ECO:0000256" key="4">
    <source>
        <dbReference type="ARBA" id="ARBA00023786"/>
    </source>
</evidence>
<evidence type="ECO:0000259" key="5">
    <source>
        <dbReference type="Pfam" id="PF23598"/>
    </source>
</evidence>
<dbReference type="Pfam" id="PF23598">
    <property type="entry name" value="LRR_14"/>
    <property type="match status" value="2"/>
</dbReference>
<name>A0ABY8TZL6_TETOB</name>
<dbReference type="Pfam" id="PF13855">
    <property type="entry name" value="LRR_8"/>
    <property type="match status" value="1"/>
</dbReference>
<gene>
    <name evidence="6" type="ORF">OEZ85_007246</name>
</gene>
<feature type="domain" description="Disease resistance R13L4/SHOC-2-like LRR" evidence="5">
    <location>
        <begin position="337"/>
        <end position="543"/>
    </location>
</feature>
<evidence type="ECO:0000256" key="1">
    <source>
        <dbReference type="ARBA" id="ARBA00004430"/>
    </source>
</evidence>
<dbReference type="Gene3D" id="3.80.10.10">
    <property type="entry name" value="Ribonuclease Inhibitor"/>
    <property type="match status" value="3"/>
</dbReference>
<dbReference type="InterPro" id="IPR032675">
    <property type="entry name" value="LRR_dom_sf"/>
</dbReference>
<dbReference type="InterPro" id="IPR003591">
    <property type="entry name" value="Leu-rich_rpt_typical-subtyp"/>
</dbReference>
<accession>A0ABY8TZL6</accession>
<evidence type="ECO:0000256" key="2">
    <source>
        <dbReference type="ARBA" id="ARBA00022614"/>
    </source>
</evidence>
<dbReference type="PANTHER" id="PTHR48051">
    <property type="match status" value="1"/>
</dbReference>
<dbReference type="Proteomes" id="UP001244341">
    <property type="component" value="Chromosome 4b"/>
</dbReference>
<evidence type="ECO:0000313" key="7">
    <source>
        <dbReference type="Proteomes" id="UP001244341"/>
    </source>
</evidence>
<dbReference type="InterPro" id="IPR001611">
    <property type="entry name" value="Leu-rich_rpt"/>
</dbReference>
<keyword evidence="2" id="KW-0433">Leucine-rich repeat</keyword>
<keyword evidence="3" id="KW-0677">Repeat</keyword>
<dbReference type="InterPro" id="IPR050216">
    <property type="entry name" value="LRR_domain-containing"/>
</dbReference>
<protein>
    <recommendedName>
        <fullName evidence="5">Disease resistance R13L4/SHOC-2-like LRR domain-containing protein</fullName>
    </recommendedName>
</protein>
<feature type="domain" description="Disease resistance R13L4/SHOC-2-like LRR" evidence="5">
    <location>
        <begin position="585"/>
        <end position="684"/>
    </location>
</feature>
<proteinExistence type="inferred from homology"/>
<evidence type="ECO:0000256" key="3">
    <source>
        <dbReference type="ARBA" id="ARBA00022737"/>
    </source>
</evidence>
<dbReference type="SUPFAM" id="SSF52058">
    <property type="entry name" value="L domain-like"/>
    <property type="match status" value="2"/>
</dbReference>
<reference evidence="6 7" key="1">
    <citation type="submission" date="2023-05" db="EMBL/GenBank/DDBJ databases">
        <title>A 100% complete, gapless, phased diploid assembly of the Scenedesmus obliquus UTEX 3031 genome.</title>
        <authorList>
            <person name="Biondi T.C."/>
            <person name="Hanschen E.R."/>
            <person name="Kwon T."/>
            <person name="Eng W."/>
            <person name="Kruse C.P.S."/>
            <person name="Koehler S.I."/>
            <person name="Kunde Y."/>
            <person name="Gleasner C.D."/>
            <person name="You Mak K.T."/>
            <person name="Polle J."/>
            <person name="Hovde B.T."/>
            <person name="Starkenburg S.R."/>
        </authorList>
    </citation>
    <scope>NUCLEOTIDE SEQUENCE [LARGE SCALE GENOMIC DNA]</scope>
    <source>
        <strain evidence="6 7">DOE0152z</strain>
    </source>
</reference>
<comment type="similarity">
    <text evidence="4">Belongs to the SHOC2 family.</text>
</comment>
<keyword evidence="7" id="KW-1185">Reference proteome</keyword>
<sequence length="686" mass="74621">MDQVAAQQQATCSMLEFLLSTATRRQHLRLSCRNLQELPAADNLAQLSSLRSLTISKCSSLQELPASIGRLSQLTSLVLYACDELASNLQKLSLLYNHRMKFGSLPSQLKRLPKLRSLRISAANLNLARLFIGMAAMRGLRSVTINMAGRDKKTAEQGLPDDIMMPLATHTGLTSLTLDDWRIRQLPASIGQLASLRSLKITDSSIRSLPESIAGLTGLTALSLNGCRVQTLPSSVGQLGQLQSMYIDHCDLQELPASLAQLTGIQDITVSHCDYLRTVPGELQALQDAEVTDGFKRNPRFGGDCTLSHLDPDPSPSEIAAKQRTTSSALGFLLSTATHLQQLRLSCENLEELPAADSLGQLSDLRSLEISECRSLQELPASIGSLSRLTSLTICECDELKELPESLGDLAALQELSISNCMMLQELPASLAGLAALQTLELDGNTYLGALDEEVLAGMTSLRQLSISMCTTMRTLPRSLLQASNLQELSLLYNRDLKLGWLPGQLKRLPKLHTLKIEARKLDAAALFKGMGAMKGLRSALLEGFQRNKKSKEQELPDDLMAPPAGHTGLTSLHLSSWHGKQLPASIGQLASLRSLKITGSSIVTLPDSISGLTALAELRMEHCDVRSLPGNLGQLLQLKMLYIDHCEDLLELPASLGALTGIQHMNVSCCRSLRVVPDELRALRR</sequence>
<dbReference type="PANTHER" id="PTHR48051:SF54">
    <property type="entry name" value="LEUCINE-RICH REPEAT-CONTAINING PROTEIN"/>
    <property type="match status" value="1"/>
</dbReference>
<evidence type="ECO:0000313" key="6">
    <source>
        <dbReference type="EMBL" id="WIA13686.1"/>
    </source>
</evidence>